<keyword evidence="1" id="KW-1133">Transmembrane helix</keyword>
<proteinExistence type="predicted"/>
<comment type="caution">
    <text evidence="2">The sequence shown here is derived from an EMBL/GenBank/DDBJ whole genome shotgun (WGS) entry which is preliminary data.</text>
</comment>
<keyword evidence="3" id="KW-1185">Reference proteome</keyword>
<keyword evidence="1" id="KW-0472">Membrane</keyword>
<evidence type="ECO:0000313" key="2">
    <source>
        <dbReference type="EMBL" id="MFD2758744.1"/>
    </source>
</evidence>
<accession>A0ABW5UZ31</accession>
<feature type="transmembrane region" description="Helical" evidence="1">
    <location>
        <begin position="71"/>
        <end position="92"/>
    </location>
</feature>
<dbReference type="RefSeq" id="WP_019619125.1">
    <property type="nucleotide sequence ID" value="NZ_JBHUNE010000007.1"/>
</dbReference>
<protein>
    <submittedName>
        <fullName evidence="2">DUF6286 domain-containing protein</fullName>
    </submittedName>
</protein>
<feature type="transmembrane region" description="Helical" evidence="1">
    <location>
        <begin position="21"/>
        <end position="51"/>
    </location>
</feature>
<reference evidence="3" key="1">
    <citation type="journal article" date="2019" name="Int. J. Syst. Evol. Microbiol.">
        <title>The Global Catalogue of Microorganisms (GCM) 10K type strain sequencing project: providing services to taxonomists for standard genome sequencing and annotation.</title>
        <authorList>
            <consortium name="The Broad Institute Genomics Platform"/>
            <consortium name="The Broad Institute Genome Sequencing Center for Infectious Disease"/>
            <person name="Wu L."/>
            <person name="Ma J."/>
        </authorList>
    </citation>
    <scope>NUCLEOTIDE SEQUENCE [LARGE SCALE GENOMIC DNA]</scope>
    <source>
        <strain evidence="3">TISTR 1514</strain>
    </source>
</reference>
<dbReference type="EMBL" id="JBHUNE010000007">
    <property type="protein sequence ID" value="MFD2758744.1"/>
    <property type="molecule type" value="Genomic_DNA"/>
</dbReference>
<evidence type="ECO:0000256" key="1">
    <source>
        <dbReference type="SAM" id="Phobius"/>
    </source>
</evidence>
<keyword evidence="1" id="KW-0812">Transmembrane</keyword>
<gene>
    <name evidence="2" type="ORF">ACFSW7_10195</name>
</gene>
<evidence type="ECO:0000313" key="3">
    <source>
        <dbReference type="Proteomes" id="UP001597492"/>
    </source>
</evidence>
<dbReference type="Proteomes" id="UP001597492">
    <property type="component" value="Unassembled WGS sequence"/>
</dbReference>
<name>A0ABW5UZ31_9MICO</name>
<sequence length="194" mass="20536">MTAPVLNRVVRRETHSPRTVAAVLVLLVAVVALAYLGVELVLGLLGLAPLLVSPEAGLEWLAGLPQAEPQATIAAVAVLVGLVGLVLVVLALTPGRRPKHRLAVTEHAVLADNGVIATSLAERVRREFDLAKGGVTVGVAHRSADLTVQPEPGQVLDRDQLRAVAEQELSGYALEPQLRVHVRVRQPRETGAES</sequence>
<organism evidence="2 3">
    <name type="scientific">Gulosibacter faecalis</name>
    <dbReference type="NCBI Taxonomy" id="272240"/>
    <lineage>
        <taxon>Bacteria</taxon>
        <taxon>Bacillati</taxon>
        <taxon>Actinomycetota</taxon>
        <taxon>Actinomycetes</taxon>
        <taxon>Micrococcales</taxon>
        <taxon>Microbacteriaceae</taxon>
        <taxon>Gulosibacter</taxon>
    </lineage>
</organism>